<protein>
    <submittedName>
        <fullName evidence="1">Uncharacterized protein</fullName>
    </submittedName>
</protein>
<keyword evidence="2" id="KW-1185">Reference proteome</keyword>
<proteinExistence type="predicted"/>
<gene>
    <name evidence="1" type="ORF">GCM10009663_17200</name>
</gene>
<dbReference type="Proteomes" id="UP001499987">
    <property type="component" value="Unassembled WGS sequence"/>
</dbReference>
<dbReference type="RefSeq" id="WP_344622900.1">
    <property type="nucleotide sequence ID" value="NZ_BAAALD010000011.1"/>
</dbReference>
<sequence>MVVDLSDVVRETGLLGSRAADLGRFRRRFLKPVPIGAPPGIAVVPRLMELPPTG</sequence>
<comment type="caution">
    <text evidence="1">The sequence shown here is derived from an EMBL/GenBank/DDBJ whole genome shotgun (WGS) entry which is preliminary data.</text>
</comment>
<accession>A0ABN1TDA5</accession>
<evidence type="ECO:0000313" key="2">
    <source>
        <dbReference type="Proteomes" id="UP001499987"/>
    </source>
</evidence>
<organism evidence="1 2">
    <name type="scientific">Kitasatospora arboriphila</name>
    <dbReference type="NCBI Taxonomy" id="258052"/>
    <lineage>
        <taxon>Bacteria</taxon>
        <taxon>Bacillati</taxon>
        <taxon>Actinomycetota</taxon>
        <taxon>Actinomycetes</taxon>
        <taxon>Kitasatosporales</taxon>
        <taxon>Streptomycetaceae</taxon>
        <taxon>Kitasatospora</taxon>
    </lineage>
</organism>
<dbReference type="EMBL" id="BAAALD010000011">
    <property type="protein sequence ID" value="GAA1076275.1"/>
    <property type="molecule type" value="Genomic_DNA"/>
</dbReference>
<name>A0ABN1TDA5_9ACTN</name>
<evidence type="ECO:0000313" key="1">
    <source>
        <dbReference type="EMBL" id="GAA1076275.1"/>
    </source>
</evidence>
<reference evidence="1 2" key="1">
    <citation type="journal article" date="2019" name="Int. J. Syst. Evol. Microbiol.">
        <title>The Global Catalogue of Microorganisms (GCM) 10K type strain sequencing project: providing services to taxonomists for standard genome sequencing and annotation.</title>
        <authorList>
            <consortium name="The Broad Institute Genomics Platform"/>
            <consortium name="The Broad Institute Genome Sequencing Center for Infectious Disease"/>
            <person name="Wu L."/>
            <person name="Ma J."/>
        </authorList>
    </citation>
    <scope>NUCLEOTIDE SEQUENCE [LARGE SCALE GENOMIC DNA]</scope>
    <source>
        <strain evidence="1 2">JCM 13002</strain>
    </source>
</reference>